<sequence length="671" mass="73915">MITTAPVPADLGHLPDKATIVTVLQTRAALHPERRVFTFLGDGENETAVITYGGLHKAATTIAGKISAMDLSGKNVLMFYPAGIDFIAAFFGCLYAGAIPVPVYPPRKNRSLSRIRVISADCDANAILATTEINNSLERNFSDDPYLSAIPWLATEELTPRLSDFKPADPDLNQLAFLQYTSGSTGNPKGVMVSHRNIMVNLKSLQLYMLICPEDTNVHWVPQFHDLGLILGILSTVFSGSHSVLIPPFIFISKPITLLKAISRYGARLSGGPDFAFNHCIDRIANDELSGIDLSTLRIMFSGAEPVRKQTMDRFSEKFSSCGFKTGAFFPAYGMAESTLILTGARNEKGPFSLPVKTNSLKENLIEMAGPEDDIHYIVSNGIPIMDTEIIIVNPDNSLKLEEDRVGEIWVSGTTITKGYWDNERLTAETFGVSPAGMNDPRWLRTGDLGFLHQGELYITGRLKNLIIINGKNFYPQDIEKTVENCHPSIRKTCVAAVPLEVNYKESLCIIAELERTYLRKPDTAGILEHIVASVSAEHEIQPARISLIRTGSIPKTSSGKMMHKAAREMLLKGELEIIAEKIFPEADFSAELQPDNISLSDFICNWVSAKLNQGKPVGNSDALIAYGIDSLKASELSDEIKNRYGIELPPYRMFEDISIDLLVREAGSRQ</sequence>
<dbReference type="SUPFAM" id="SSF47336">
    <property type="entry name" value="ACP-like"/>
    <property type="match status" value="1"/>
</dbReference>
<dbReference type="InterPro" id="IPR040097">
    <property type="entry name" value="FAAL/FAAC"/>
</dbReference>
<evidence type="ECO:0000256" key="3">
    <source>
        <dbReference type="ARBA" id="ARBA00022832"/>
    </source>
</evidence>
<keyword evidence="5" id="KW-1133">Transmembrane helix</keyword>
<dbReference type="Proteomes" id="UP000053091">
    <property type="component" value="Unassembled WGS sequence"/>
</dbReference>
<dbReference type="PANTHER" id="PTHR22754">
    <property type="entry name" value="DISCO-INTERACTING PROTEIN 2 DIP2 -RELATED"/>
    <property type="match status" value="1"/>
</dbReference>
<dbReference type="CDD" id="cd05931">
    <property type="entry name" value="FAAL"/>
    <property type="match status" value="1"/>
</dbReference>
<dbReference type="AlphaFoldDB" id="A0A0S7BYT8"/>
<dbReference type="STRING" id="1678841.TBC1_111897"/>
<dbReference type="Pfam" id="PF23024">
    <property type="entry name" value="AMP-dom_DIP2-like"/>
    <property type="match status" value="1"/>
</dbReference>
<keyword evidence="8" id="KW-1185">Reference proteome</keyword>
<feature type="domain" description="Carrier" evidence="6">
    <location>
        <begin position="594"/>
        <end position="671"/>
    </location>
</feature>
<evidence type="ECO:0000313" key="8">
    <source>
        <dbReference type="Proteomes" id="UP000053091"/>
    </source>
</evidence>
<dbReference type="GO" id="GO:0005886">
    <property type="term" value="C:plasma membrane"/>
    <property type="evidence" value="ECO:0007669"/>
    <property type="project" value="TreeGrafter"/>
</dbReference>
<organism evidence="7">
    <name type="scientific">Lentimicrobium saccharophilum</name>
    <dbReference type="NCBI Taxonomy" id="1678841"/>
    <lineage>
        <taxon>Bacteria</taxon>
        <taxon>Pseudomonadati</taxon>
        <taxon>Bacteroidota</taxon>
        <taxon>Bacteroidia</taxon>
        <taxon>Bacteroidales</taxon>
        <taxon>Lentimicrobiaceae</taxon>
        <taxon>Lentimicrobium</taxon>
    </lineage>
</organism>
<feature type="transmembrane region" description="Helical" evidence="5">
    <location>
        <begin position="79"/>
        <end position="104"/>
    </location>
</feature>
<dbReference type="FunFam" id="3.40.50.12780:FF:000013">
    <property type="entry name" value="Long-chain-fatty-acid--AMP ligase FadD32"/>
    <property type="match status" value="1"/>
</dbReference>
<dbReference type="InterPro" id="IPR020845">
    <property type="entry name" value="AMP-binding_CS"/>
</dbReference>
<dbReference type="EMBL" id="DF968182">
    <property type="protein sequence ID" value="GAP43739.1"/>
    <property type="molecule type" value="Genomic_DNA"/>
</dbReference>
<keyword evidence="5" id="KW-0472">Membrane</keyword>
<dbReference type="InterPro" id="IPR036736">
    <property type="entry name" value="ACP-like_sf"/>
</dbReference>
<proteinExistence type="inferred from homology"/>
<name>A0A0S7BYT8_9BACT</name>
<evidence type="ECO:0000256" key="5">
    <source>
        <dbReference type="SAM" id="Phobius"/>
    </source>
</evidence>
<dbReference type="SUPFAM" id="SSF56801">
    <property type="entry name" value="Acetyl-CoA synthetase-like"/>
    <property type="match status" value="1"/>
</dbReference>
<keyword evidence="5" id="KW-0812">Transmembrane</keyword>
<evidence type="ECO:0000313" key="7">
    <source>
        <dbReference type="EMBL" id="GAP43739.1"/>
    </source>
</evidence>
<dbReference type="Pfam" id="PF00550">
    <property type="entry name" value="PP-binding"/>
    <property type="match status" value="1"/>
</dbReference>
<dbReference type="PANTHER" id="PTHR22754:SF32">
    <property type="entry name" value="DISCO-INTERACTING PROTEIN 2"/>
    <property type="match status" value="1"/>
</dbReference>
<keyword evidence="2" id="KW-0436">Ligase</keyword>
<dbReference type="Gene3D" id="3.30.300.30">
    <property type="match status" value="1"/>
</dbReference>
<dbReference type="InterPro" id="IPR000873">
    <property type="entry name" value="AMP-dep_synth/lig_dom"/>
</dbReference>
<dbReference type="InterPro" id="IPR025110">
    <property type="entry name" value="AMP-bd_C"/>
</dbReference>
<reference evidence="7" key="1">
    <citation type="journal article" date="2015" name="Genome Announc.">
        <title>Draft Genome Sequence of Bacteroidales Strain TBC1, a Novel Isolate from a Methanogenic Wastewater Treatment System.</title>
        <authorList>
            <person name="Tourlousse D.M."/>
            <person name="Matsuura N."/>
            <person name="Sun L."/>
            <person name="Toyonaga M."/>
            <person name="Kuroda K."/>
            <person name="Ohashi A."/>
            <person name="Cruz R."/>
            <person name="Yamaguchi T."/>
            <person name="Sekiguchi Y."/>
        </authorList>
    </citation>
    <scope>NUCLEOTIDE SEQUENCE [LARGE SCALE GENOMIC DNA]</scope>
    <source>
        <strain evidence="7">TBC1</strain>
    </source>
</reference>
<keyword evidence="4" id="KW-0443">Lipid metabolism</keyword>
<evidence type="ECO:0000256" key="4">
    <source>
        <dbReference type="ARBA" id="ARBA00023098"/>
    </source>
</evidence>
<dbReference type="Pfam" id="PF00501">
    <property type="entry name" value="AMP-binding"/>
    <property type="match status" value="1"/>
</dbReference>
<dbReference type="InterPro" id="IPR009081">
    <property type="entry name" value="PP-bd_ACP"/>
</dbReference>
<dbReference type="PROSITE" id="PS00455">
    <property type="entry name" value="AMP_BINDING"/>
    <property type="match status" value="1"/>
</dbReference>
<dbReference type="InterPro" id="IPR042099">
    <property type="entry name" value="ANL_N_sf"/>
</dbReference>
<dbReference type="GO" id="GO:0016874">
    <property type="term" value="F:ligase activity"/>
    <property type="evidence" value="ECO:0007669"/>
    <property type="project" value="UniProtKB-KW"/>
</dbReference>
<accession>A0A0S7BYT8</accession>
<evidence type="ECO:0000259" key="6">
    <source>
        <dbReference type="PROSITE" id="PS50075"/>
    </source>
</evidence>
<dbReference type="PROSITE" id="PS50075">
    <property type="entry name" value="CARRIER"/>
    <property type="match status" value="1"/>
</dbReference>
<dbReference type="GO" id="GO:0006633">
    <property type="term" value="P:fatty acid biosynthetic process"/>
    <property type="evidence" value="ECO:0007669"/>
    <property type="project" value="TreeGrafter"/>
</dbReference>
<evidence type="ECO:0000256" key="1">
    <source>
        <dbReference type="ARBA" id="ARBA00006432"/>
    </source>
</evidence>
<dbReference type="Gene3D" id="3.40.50.12780">
    <property type="entry name" value="N-terminal domain of ligase-like"/>
    <property type="match status" value="1"/>
</dbReference>
<protein>
    <submittedName>
        <fullName evidence="7">Acyl-CoA synthetase</fullName>
    </submittedName>
</protein>
<dbReference type="Gene3D" id="1.10.1200.10">
    <property type="entry name" value="ACP-like"/>
    <property type="match status" value="1"/>
</dbReference>
<comment type="similarity">
    <text evidence="1">Belongs to the ATP-dependent AMP-binding enzyme family.</text>
</comment>
<dbReference type="GO" id="GO:0071766">
    <property type="term" value="P:Actinobacterium-type cell wall biogenesis"/>
    <property type="evidence" value="ECO:0007669"/>
    <property type="project" value="UniProtKB-ARBA"/>
</dbReference>
<keyword evidence="3" id="KW-0276">Fatty acid metabolism</keyword>
<evidence type="ECO:0000256" key="2">
    <source>
        <dbReference type="ARBA" id="ARBA00022598"/>
    </source>
</evidence>
<dbReference type="GO" id="GO:0070566">
    <property type="term" value="F:adenylyltransferase activity"/>
    <property type="evidence" value="ECO:0007669"/>
    <property type="project" value="TreeGrafter"/>
</dbReference>
<dbReference type="InterPro" id="IPR045851">
    <property type="entry name" value="AMP-bd_C_sf"/>
</dbReference>
<gene>
    <name evidence="7" type="ORF">TBC1_111897</name>
</gene>
<dbReference type="RefSeq" id="WP_062041352.1">
    <property type="nucleotide sequence ID" value="NZ_DF968182.1"/>
</dbReference>
<dbReference type="OrthoDB" id="4317020at2"/>
<dbReference type="PATRIC" id="fig|1678841.3.peg.2118"/>